<accession>A0A518HPT3</accession>
<dbReference type="EMBL" id="CP037423">
    <property type="protein sequence ID" value="QDV42856.1"/>
    <property type="molecule type" value="Genomic_DNA"/>
</dbReference>
<evidence type="ECO:0000256" key="1">
    <source>
        <dbReference type="SAM" id="SignalP"/>
    </source>
</evidence>
<reference evidence="2 3" key="1">
    <citation type="submission" date="2019-03" db="EMBL/GenBank/DDBJ databases">
        <title>Deep-cultivation of Planctomycetes and their phenomic and genomic characterization uncovers novel biology.</title>
        <authorList>
            <person name="Wiegand S."/>
            <person name="Jogler M."/>
            <person name="Boedeker C."/>
            <person name="Pinto D."/>
            <person name="Vollmers J."/>
            <person name="Rivas-Marin E."/>
            <person name="Kohn T."/>
            <person name="Peeters S.H."/>
            <person name="Heuer A."/>
            <person name="Rast P."/>
            <person name="Oberbeckmann S."/>
            <person name="Bunk B."/>
            <person name="Jeske O."/>
            <person name="Meyerdierks A."/>
            <person name="Storesund J.E."/>
            <person name="Kallscheuer N."/>
            <person name="Luecker S."/>
            <person name="Lage O.M."/>
            <person name="Pohl T."/>
            <person name="Merkel B.J."/>
            <person name="Hornburger P."/>
            <person name="Mueller R.-W."/>
            <person name="Bruemmer F."/>
            <person name="Labrenz M."/>
            <person name="Spormann A.M."/>
            <person name="Op den Camp H."/>
            <person name="Overmann J."/>
            <person name="Amann R."/>
            <person name="Jetten M.S.M."/>
            <person name="Mascher T."/>
            <person name="Medema M.H."/>
            <person name="Devos D.P."/>
            <person name="Kaster A.-K."/>
            <person name="Ovreas L."/>
            <person name="Rohde M."/>
            <person name="Galperin M.Y."/>
            <person name="Jogler C."/>
        </authorList>
    </citation>
    <scope>NUCLEOTIDE SEQUENCE [LARGE SCALE GENOMIC DNA]</scope>
    <source>
        <strain evidence="2 3">Enr13</strain>
    </source>
</reference>
<dbReference type="AlphaFoldDB" id="A0A518HPT3"/>
<keyword evidence="3" id="KW-1185">Reference proteome</keyword>
<gene>
    <name evidence="2" type="ORF">Enr13x_27070</name>
</gene>
<feature type="signal peptide" evidence="1">
    <location>
        <begin position="1"/>
        <end position="15"/>
    </location>
</feature>
<proteinExistence type="predicted"/>
<dbReference type="Proteomes" id="UP000319004">
    <property type="component" value="Chromosome"/>
</dbReference>
<organism evidence="2 3">
    <name type="scientific">Stieleria neptunia</name>
    <dbReference type="NCBI Taxonomy" id="2527979"/>
    <lineage>
        <taxon>Bacteria</taxon>
        <taxon>Pseudomonadati</taxon>
        <taxon>Planctomycetota</taxon>
        <taxon>Planctomycetia</taxon>
        <taxon>Pirellulales</taxon>
        <taxon>Pirellulaceae</taxon>
        <taxon>Stieleria</taxon>
    </lineage>
</organism>
<name>A0A518HPT3_9BACT</name>
<evidence type="ECO:0000313" key="3">
    <source>
        <dbReference type="Proteomes" id="UP000319004"/>
    </source>
</evidence>
<protein>
    <submittedName>
        <fullName evidence="2">Uncharacterized protein</fullName>
    </submittedName>
</protein>
<evidence type="ECO:0000313" key="2">
    <source>
        <dbReference type="EMBL" id="QDV42856.1"/>
    </source>
</evidence>
<feature type="chain" id="PRO_5021904069" evidence="1">
    <location>
        <begin position="16"/>
        <end position="110"/>
    </location>
</feature>
<keyword evidence="1" id="KW-0732">Signal</keyword>
<dbReference type="KEGG" id="snep:Enr13x_27070"/>
<sequence length="110" mass="11923" precursor="true">MLVVMLLILTTTAMAAVHARQLASSLRIEQARQRSEARTRGPTTALAIACQRIETGNPTDSSVSYQYAHHDGFQTVLYRITYQAVGSDKWNVTAEPDSAAGTLPSLPASF</sequence>